<sequence length="305" mass="33261">MHKMVADFARDDRKVAMLFLLPGVGALLVTYLVPLAYSLGLSFSEWDIRKPGAQWVLSGFGNYTDLLTSEGFWRAGLRSLIFTLAALPIELVLGTMIALLLTSEMVSSKLSALTRVLMLVPLMLPPVVLGILWRLLLNVNYGPVNSLLGLVGLGPFTWAAAPDTAMATIVLVEVIANTSVVSMILIGGLLSLPPEPIRAAEVDGAGPWRILFEIKLPQLASYYLIIVLIRVMDLLKTFDFIYALTGGGPGDSTSMLNLFIYRVGQRFLDYPMASAASWVFLVALLPLSIWLLIKAVASSKDYLND</sequence>
<keyword evidence="2 7" id="KW-0813">Transport</keyword>
<reference evidence="9" key="1">
    <citation type="submission" date="2020-07" db="EMBL/GenBank/DDBJ databases">
        <title>Huge and variable diversity of episymbiotic CPR bacteria and DPANN archaea in groundwater ecosystems.</title>
        <authorList>
            <person name="He C.Y."/>
            <person name="Keren R."/>
            <person name="Whittaker M."/>
            <person name="Farag I.F."/>
            <person name="Doudna J."/>
            <person name="Cate J.H.D."/>
            <person name="Banfield J.F."/>
        </authorList>
    </citation>
    <scope>NUCLEOTIDE SEQUENCE</scope>
    <source>
        <strain evidence="9">NC_groundwater_1586_Pr3_B-0.1um_66_15</strain>
    </source>
</reference>
<evidence type="ECO:0000256" key="2">
    <source>
        <dbReference type="ARBA" id="ARBA00022448"/>
    </source>
</evidence>
<name>A0A933L3J7_9HYPH</name>
<keyword evidence="4 7" id="KW-0812">Transmembrane</keyword>
<dbReference type="Pfam" id="PF00528">
    <property type="entry name" value="BPD_transp_1"/>
    <property type="match status" value="1"/>
</dbReference>
<dbReference type="SUPFAM" id="SSF161098">
    <property type="entry name" value="MetI-like"/>
    <property type="match status" value="1"/>
</dbReference>
<evidence type="ECO:0000256" key="5">
    <source>
        <dbReference type="ARBA" id="ARBA00022989"/>
    </source>
</evidence>
<dbReference type="InterPro" id="IPR035906">
    <property type="entry name" value="MetI-like_sf"/>
</dbReference>
<dbReference type="InterPro" id="IPR000515">
    <property type="entry name" value="MetI-like"/>
</dbReference>
<dbReference type="AlphaFoldDB" id="A0A933L3J7"/>
<keyword evidence="6 7" id="KW-0472">Membrane</keyword>
<protein>
    <submittedName>
        <fullName evidence="9">Sugar ABC transporter permease</fullName>
    </submittedName>
</protein>
<evidence type="ECO:0000313" key="10">
    <source>
        <dbReference type="Proteomes" id="UP000782610"/>
    </source>
</evidence>
<dbReference type="CDD" id="cd06261">
    <property type="entry name" value="TM_PBP2"/>
    <property type="match status" value="1"/>
</dbReference>
<proteinExistence type="inferred from homology"/>
<accession>A0A933L3J7</accession>
<feature type="transmembrane region" description="Helical" evidence="7">
    <location>
        <begin position="168"/>
        <end position="190"/>
    </location>
</feature>
<feature type="transmembrane region" description="Helical" evidence="7">
    <location>
        <begin position="142"/>
        <end position="161"/>
    </location>
</feature>
<evidence type="ECO:0000313" key="9">
    <source>
        <dbReference type="EMBL" id="MBI4923293.1"/>
    </source>
</evidence>
<evidence type="ECO:0000259" key="8">
    <source>
        <dbReference type="PROSITE" id="PS50928"/>
    </source>
</evidence>
<evidence type="ECO:0000256" key="7">
    <source>
        <dbReference type="RuleBase" id="RU363032"/>
    </source>
</evidence>
<dbReference type="PANTHER" id="PTHR30193:SF37">
    <property type="entry name" value="INNER MEMBRANE ABC TRANSPORTER PERMEASE PROTEIN YCJO"/>
    <property type="match status" value="1"/>
</dbReference>
<comment type="caution">
    <text evidence="9">The sequence shown here is derived from an EMBL/GenBank/DDBJ whole genome shotgun (WGS) entry which is preliminary data.</text>
</comment>
<feature type="transmembrane region" description="Helical" evidence="7">
    <location>
        <begin position="275"/>
        <end position="293"/>
    </location>
</feature>
<feature type="domain" description="ABC transmembrane type-1" evidence="8">
    <location>
        <begin position="76"/>
        <end position="291"/>
    </location>
</feature>
<keyword evidence="3" id="KW-1003">Cell membrane</keyword>
<dbReference type="PANTHER" id="PTHR30193">
    <property type="entry name" value="ABC TRANSPORTER PERMEASE PROTEIN"/>
    <property type="match status" value="1"/>
</dbReference>
<dbReference type="Gene3D" id="1.10.3720.10">
    <property type="entry name" value="MetI-like"/>
    <property type="match status" value="1"/>
</dbReference>
<dbReference type="Proteomes" id="UP000782610">
    <property type="component" value="Unassembled WGS sequence"/>
</dbReference>
<evidence type="ECO:0000256" key="1">
    <source>
        <dbReference type="ARBA" id="ARBA00004651"/>
    </source>
</evidence>
<dbReference type="GO" id="GO:0005886">
    <property type="term" value="C:plasma membrane"/>
    <property type="evidence" value="ECO:0007669"/>
    <property type="project" value="UniProtKB-SubCell"/>
</dbReference>
<dbReference type="GO" id="GO:0055085">
    <property type="term" value="P:transmembrane transport"/>
    <property type="evidence" value="ECO:0007669"/>
    <property type="project" value="InterPro"/>
</dbReference>
<dbReference type="InterPro" id="IPR051393">
    <property type="entry name" value="ABC_transporter_permease"/>
</dbReference>
<feature type="transmembrane region" description="Helical" evidence="7">
    <location>
        <begin position="210"/>
        <end position="229"/>
    </location>
</feature>
<dbReference type="PROSITE" id="PS50928">
    <property type="entry name" value="ABC_TM1"/>
    <property type="match status" value="1"/>
</dbReference>
<dbReference type="EMBL" id="JACRAF010000050">
    <property type="protein sequence ID" value="MBI4923293.1"/>
    <property type="molecule type" value="Genomic_DNA"/>
</dbReference>
<comment type="subcellular location">
    <subcellularLocation>
        <location evidence="1 7">Cell membrane</location>
        <topology evidence="1 7">Multi-pass membrane protein</topology>
    </subcellularLocation>
</comment>
<gene>
    <name evidence="9" type="ORF">HY834_16245</name>
</gene>
<keyword evidence="5 7" id="KW-1133">Transmembrane helix</keyword>
<feature type="transmembrane region" description="Helical" evidence="7">
    <location>
        <begin position="80"/>
        <end position="101"/>
    </location>
</feature>
<organism evidence="9 10">
    <name type="scientific">Devosia nanyangense</name>
    <dbReference type="NCBI Taxonomy" id="1228055"/>
    <lineage>
        <taxon>Bacteria</taxon>
        <taxon>Pseudomonadati</taxon>
        <taxon>Pseudomonadota</taxon>
        <taxon>Alphaproteobacteria</taxon>
        <taxon>Hyphomicrobiales</taxon>
        <taxon>Devosiaceae</taxon>
        <taxon>Devosia</taxon>
    </lineage>
</organism>
<evidence type="ECO:0000256" key="4">
    <source>
        <dbReference type="ARBA" id="ARBA00022692"/>
    </source>
</evidence>
<evidence type="ECO:0000256" key="3">
    <source>
        <dbReference type="ARBA" id="ARBA00022475"/>
    </source>
</evidence>
<comment type="similarity">
    <text evidence="7">Belongs to the binding-protein-dependent transport system permease family.</text>
</comment>
<evidence type="ECO:0000256" key="6">
    <source>
        <dbReference type="ARBA" id="ARBA00023136"/>
    </source>
</evidence>
<feature type="transmembrane region" description="Helical" evidence="7">
    <location>
        <begin position="113"/>
        <end position="136"/>
    </location>
</feature>
<feature type="transmembrane region" description="Helical" evidence="7">
    <location>
        <begin position="15"/>
        <end position="37"/>
    </location>
</feature>